<dbReference type="Gene3D" id="3.30.160.60">
    <property type="entry name" value="Classic Zinc Finger"/>
    <property type="match status" value="5"/>
</dbReference>
<feature type="compositionally biased region" description="Polar residues" evidence="12">
    <location>
        <begin position="427"/>
        <end position="444"/>
    </location>
</feature>
<keyword evidence="4" id="KW-0677">Repeat</keyword>
<dbReference type="FunFam" id="3.30.160.60:FF:001480">
    <property type="entry name" value="Si:cabz01071911.3"/>
    <property type="match status" value="1"/>
</dbReference>
<sequence length="1024" mass="115368">MEFALTLSAAQIKGTPDHIDTLWHSLNAGLSKYLKDDANADQGAQNVSFLSLLGGKQVINKVLSSGAVHFGDDLKIHEILQNVAQECLPKFLLLYERHKMFTCTQSNDECPCHFLSRLRNQWSLCALGEQSEAFFKVRMVEGLLSPQLQQHLCTMDQQHLSGFINGYLHLTKCDVEPCNISLLQNFNEEKAALIPLDLQQNEQNVLAPGVTSKHSKQSLELKENIADTRKLTHVGSGWHLEDYLSEKQTMNRTVEKQARGQNKIYFTNETEVCEDNHEKSYSNPGVHINQQSNGSIKNQLYVSNKRTTRSSLTQNKKISSAGGTVKKPTRGKSKKTDLSTVKSKKTSELSRNSSKLGSNMKCANPSNRECKRQPISKGGQSNMCYVITRSKKLIDDTKKNILKDSEPLQNSLKSGTNKKERHVNAANVKSQKIKQQISNNLSKYSSRRTKPGPKPKPPPKEEGILPCDSCHRYFKREWFLQCHKILRHSTRDTVQCTLCSEGPFASNSELLNHVRFQHRNGQFRYACPICKKSFRVRAQLREHHKVEHLGRVEFSCDTCPKKFKSAKVFHRHSALCKINSEISYPCPTCGLSFSTKQKLERHERGSHTGEKPFQCTECSCRFAMKCDLAAHMKVHDQKRSRLFQCHVCGKTFFERYYLPRHMLQHQGIKNFSCQHCGDLFTTNYGLKKHCWRKHGQLRPQTKNLKGKDDGEKYINSQACKIKIHSPLSPSSFNVSNSQPVVQNVTDSDRCSEKPTSEELHSVQKMLISDSSGDQMCYLQIGQDQQNISPFWHEKSQPVSKENTLKESFLSHDIPCTSLSSPLSAAMMIFQSSNTGQPDSLPQHPVNNTYQGLGEPSVTPLLRLQVPDAYQMQMAEQLTGPHAAGSSIGIQLTQESNLLNHQLDLHQSVNAREVHADDDTLANMCTPQSAYLKQGISNLLQNKGTETQADQQIHSYFHSLPISHTVQPHPVSNVTLPVDANGTEQVTVAQIVDSAQPQAQGAIAHSYTEGQDLKNIANYYYSHHV</sequence>
<evidence type="ECO:0000256" key="7">
    <source>
        <dbReference type="ARBA" id="ARBA00023015"/>
    </source>
</evidence>
<reference evidence="14 15" key="1">
    <citation type="journal article" date="2021" name="Elife">
        <title>Chloroplast acquisition without the gene transfer in kleptoplastic sea slugs, Plakobranchus ocellatus.</title>
        <authorList>
            <person name="Maeda T."/>
            <person name="Takahashi S."/>
            <person name="Yoshida T."/>
            <person name="Shimamura S."/>
            <person name="Takaki Y."/>
            <person name="Nagai Y."/>
            <person name="Toyoda A."/>
            <person name="Suzuki Y."/>
            <person name="Arimoto A."/>
            <person name="Ishii H."/>
            <person name="Satoh N."/>
            <person name="Nishiyama T."/>
            <person name="Hasebe M."/>
            <person name="Maruyama T."/>
            <person name="Minagawa J."/>
            <person name="Obokata J."/>
            <person name="Shigenobu S."/>
        </authorList>
    </citation>
    <scope>NUCLEOTIDE SEQUENCE [LARGE SCALE GENOMIC DNA]</scope>
</reference>
<evidence type="ECO:0000256" key="6">
    <source>
        <dbReference type="ARBA" id="ARBA00022833"/>
    </source>
</evidence>
<dbReference type="Pfam" id="PF00096">
    <property type="entry name" value="zf-C2H2"/>
    <property type="match status" value="3"/>
</dbReference>
<evidence type="ECO:0000256" key="11">
    <source>
        <dbReference type="PROSITE-ProRule" id="PRU00042"/>
    </source>
</evidence>
<keyword evidence="8" id="KW-0238">DNA-binding</keyword>
<evidence type="ECO:0000313" key="15">
    <source>
        <dbReference type="Proteomes" id="UP000735302"/>
    </source>
</evidence>
<feature type="domain" description="C2H2-type" evidence="13">
    <location>
        <begin position="643"/>
        <end position="670"/>
    </location>
</feature>
<dbReference type="AlphaFoldDB" id="A0AAV4A6D4"/>
<evidence type="ECO:0000256" key="2">
    <source>
        <dbReference type="ARBA" id="ARBA00006991"/>
    </source>
</evidence>
<evidence type="ECO:0000256" key="10">
    <source>
        <dbReference type="ARBA" id="ARBA00023242"/>
    </source>
</evidence>
<dbReference type="InterPro" id="IPR050758">
    <property type="entry name" value="Znf_C2H2-type"/>
</dbReference>
<keyword evidence="5 11" id="KW-0863">Zinc-finger</keyword>
<evidence type="ECO:0000256" key="1">
    <source>
        <dbReference type="ARBA" id="ARBA00004123"/>
    </source>
</evidence>
<keyword evidence="7" id="KW-0805">Transcription regulation</keyword>
<dbReference type="GO" id="GO:0005634">
    <property type="term" value="C:nucleus"/>
    <property type="evidence" value="ECO:0007669"/>
    <property type="project" value="UniProtKB-SubCell"/>
</dbReference>
<dbReference type="PANTHER" id="PTHR23234:SF10">
    <property type="entry name" value="RIKEN CDNA 6720489N17 GENE-RELATED"/>
    <property type="match status" value="1"/>
</dbReference>
<dbReference type="SMART" id="SM00355">
    <property type="entry name" value="ZnF_C2H2"/>
    <property type="match status" value="8"/>
</dbReference>
<protein>
    <submittedName>
        <fullName evidence="14">Zinc finger protein 84</fullName>
    </submittedName>
</protein>
<gene>
    <name evidence="14" type="ORF">PoB_002870800</name>
</gene>
<feature type="compositionally biased region" description="Polar residues" evidence="12">
    <location>
        <begin position="288"/>
        <end position="322"/>
    </location>
</feature>
<accession>A0AAV4A6D4</accession>
<dbReference type="InterPro" id="IPR036236">
    <property type="entry name" value="Znf_C2H2_sf"/>
</dbReference>
<feature type="region of interest" description="Disordered" evidence="12">
    <location>
        <begin position="427"/>
        <end position="462"/>
    </location>
</feature>
<evidence type="ECO:0000256" key="5">
    <source>
        <dbReference type="ARBA" id="ARBA00022771"/>
    </source>
</evidence>
<name>A0AAV4A6D4_9GAST</name>
<feature type="domain" description="C2H2-type" evidence="13">
    <location>
        <begin position="613"/>
        <end position="640"/>
    </location>
</feature>
<keyword evidence="10" id="KW-0539">Nucleus</keyword>
<evidence type="ECO:0000256" key="9">
    <source>
        <dbReference type="ARBA" id="ARBA00023163"/>
    </source>
</evidence>
<keyword evidence="3" id="KW-0479">Metal-binding</keyword>
<evidence type="ECO:0000313" key="14">
    <source>
        <dbReference type="EMBL" id="GFO02203.1"/>
    </source>
</evidence>
<feature type="region of interest" description="Disordered" evidence="12">
    <location>
        <begin position="276"/>
        <end position="378"/>
    </location>
</feature>
<dbReference type="GO" id="GO:0008270">
    <property type="term" value="F:zinc ion binding"/>
    <property type="evidence" value="ECO:0007669"/>
    <property type="project" value="UniProtKB-KW"/>
</dbReference>
<evidence type="ECO:0000256" key="4">
    <source>
        <dbReference type="ARBA" id="ARBA00022737"/>
    </source>
</evidence>
<evidence type="ECO:0000256" key="3">
    <source>
        <dbReference type="ARBA" id="ARBA00022723"/>
    </source>
</evidence>
<comment type="subcellular location">
    <subcellularLocation>
        <location evidence="1">Nucleus</location>
    </subcellularLocation>
</comment>
<dbReference type="EMBL" id="BLXT01003576">
    <property type="protein sequence ID" value="GFO02203.1"/>
    <property type="molecule type" value="Genomic_DNA"/>
</dbReference>
<dbReference type="PROSITE" id="PS00028">
    <property type="entry name" value="ZINC_FINGER_C2H2_1"/>
    <property type="match status" value="6"/>
</dbReference>
<comment type="similarity">
    <text evidence="2">Belongs to the krueppel C2H2-type zinc-finger protein family.</text>
</comment>
<proteinExistence type="inferred from homology"/>
<keyword evidence="9" id="KW-0804">Transcription</keyword>
<comment type="caution">
    <text evidence="14">The sequence shown here is derived from an EMBL/GenBank/DDBJ whole genome shotgun (WGS) entry which is preliminary data.</text>
</comment>
<evidence type="ECO:0000259" key="13">
    <source>
        <dbReference type="PROSITE" id="PS50157"/>
    </source>
</evidence>
<dbReference type="GO" id="GO:0003677">
    <property type="term" value="F:DNA binding"/>
    <property type="evidence" value="ECO:0007669"/>
    <property type="project" value="UniProtKB-KW"/>
</dbReference>
<evidence type="ECO:0000256" key="12">
    <source>
        <dbReference type="SAM" id="MobiDB-lite"/>
    </source>
</evidence>
<keyword evidence="6" id="KW-0862">Zinc</keyword>
<keyword evidence="15" id="KW-1185">Reference proteome</keyword>
<dbReference type="InterPro" id="IPR013087">
    <property type="entry name" value="Znf_C2H2_type"/>
</dbReference>
<evidence type="ECO:0000256" key="8">
    <source>
        <dbReference type="ARBA" id="ARBA00023125"/>
    </source>
</evidence>
<organism evidence="14 15">
    <name type="scientific">Plakobranchus ocellatus</name>
    <dbReference type="NCBI Taxonomy" id="259542"/>
    <lineage>
        <taxon>Eukaryota</taxon>
        <taxon>Metazoa</taxon>
        <taxon>Spiralia</taxon>
        <taxon>Lophotrochozoa</taxon>
        <taxon>Mollusca</taxon>
        <taxon>Gastropoda</taxon>
        <taxon>Heterobranchia</taxon>
        <taxon>Euthyneura</taxon>
        <taxon>Panpulmonata</taxon>
        <taxon>Sacoglossa</taxon>
        <taxon>Placobranchoidea</taxon>
        <taxon>Plakobranchidae</taxon>
        <taxon>Plakobranchus</taxon>
    </lineage>
</organism>
<feature type="domain" description="C2H2-type" evidence="13">
    <location>
        <begin position="671"/>
        <end position="699"/>
    </location>
</feature>
<feature type="domain" description="C2H2-type" evidence="13">
    <location>
        <begin position="584"/>
        <end position="612"/>
    </location>
</feature>
<dbReference type="SUPFAM" id="SSF57667">
    <property type="entry name" value="beta-beta-alpha zinc fingers"/>
    <property type="match status" value="3"/>
</dbReference>
<dbReference type="Proteomes" id="UP000735302">
    <property type="component" value="Unassembled WGS sequence"/>
</dbReference>
<feature type="domain" description="C2H2-type" evidence="13">
    <location>
        <begin position="525"/>
        <end position="553"/>
    </location>
</feature>
<dbReference type="PROSITE" id="PS50157">
    <property type="entry name" value="ZINC_FINGER_C2H2_2"/>
    <property type="match status" value="5"/>
</dbReference>
<dbReference type="PANTHER" id="PTHR23234">
    <property type="entry name" value="ZNF44 PROTEIN"/>
    <property type="match status" value="1"/>
</dbReference>